<protein>
    <submittedName>
        <fullName evidence="1">Uncharacterized protein</fullName>
    </submittedName>
</protein>
<reference evidence="1" key="1">
    <citation type="journal article" date="2021" name="Proc. Natl. Acad. Sci. U.S.A.">
        <title>A Catalog of Tens of Thousands of Viruses from Human Metagenomes Reveals Hidden Associations with Chronic Diseases.</title>
        <authorList>
            <person name="Tisza M.J."/>
            <person name="Buck C.B."/>
        </authorList>
    </citation>
    <scope>NUCLEOTIDE SEQUENCE</scope>
    <source>
        <strain evidence="1">CtNZc11</strain>
    </source>
</reference>
<name>A0A8S5TCC8_9CAUD</name>
<dbReference type="EMBL" id="BK032797">
    <property type="protein sequence ID" value="DAF60792.1"/>
    <property type="molecule type" value="Genomic_DNA"/>
</dbReference>
<evidence type="ECO:0000313" key="1">
    <source>
        <dbReference type="EMBL" id="DAF60792.1"/>
    </source>
</evidence>
<accession>A0A8S5TCC8</accession>
<proteinExistence type="predicted"/>
<organism evidence="1">
    <name type="scientific">Siphoviridae sp. ctNZc11</name>
    <dbReference type="NCBI Taxonomy" id="2827858"/>
    <lineage>
        <taxon>Viruses</taxon>
        <taxon>Duplodnaviria</taxon>
        <taxon>Heunggongvirae</taxon>
        <taxon>Uroviricota</taxon>
        <taxon>Caudoviricetes</taxon>
    </lineage>
</organism>
<sequence length="231" mass="27195">MLSKEEYIELYVKGGQAINAILEVLNNLAEVKVEIAGEEAIKIIRDFQQKYFDLINEHFKPKENTSEFKHFKLHSDNTLKNLTKKELIDYIKMLYHNWGACDEQLKNCIDANTKLKGKYSKILDDVHDYRFETHCMKMTIRNLCEHFGVKNEAELKNIYLNKPYKFEDLKPNMWVYDGIEKLICQIGLISKNAIHREYVDGTISDSPFEENRFFPVQCANLIKMEVKEDDV</sequence>